<protein>
    <recommendedName>
        <fullName evidence="3">DUF4238 domain-containing protein</fullName>
    </recommendedName>
</protein>
<evidence type="ECO:0000313" key="2">
    <source>
        <dbReference type="Proteomes" id="UP000233535"/>
    </source>
</evidence>
<sequence length="307" mass="36535">MALTKNNHYNPCFWTANWNFEYYKSKSNNHKSFDKPRNQVVHCLNLRKDEIISQKVCNIFFEKKAGLAIVTKEARLSYCKRYFPEEYPNYQKLSNEDDNGDLTLDFENHFTGMEDLYKEILNSTIENGKVENIAEKTSLSYFLLVQTIRNHNTLRKLNKHGEFYGRDKFEILLYLKHKLSNKDEVMEMILPYLSSKWTFYNLSKFKFPLSDCPILVSSSNIMVALSPNLLLEIELNNKVLPKEICQVKKRISYFKYRQFQKRTIENSSREIIFGEKELLENWKKSKIYRNHLDRISKLFKNKPSPAN</sequence>
<dbReference type="EMBL" id="MVDD01000008">
    <property type="protein sequence ID" value="PKQ62586.1"/>
    <property type="molecule type" value="Genomic_DNA"/>
</dbReference>
<keyword evidence="2" id="KW-1185">Reference proteome</keyword>
<evidence type="ECO:0008006" key="3">
    <source>
        <dbReference type="Google" id="ProtNLM"/>
    </source>
</evidence>
<dbReference type="OrthoDB" id="9553457at2"/>
<dbReference type="AlphaFoldDB" id="A0A2N3HWY0"/>
<name>A0A2N3HWY0_9BACT</name>
<reference evidence="1 2" key="1">
    <citation type="journal article" date="2017" name="Front. Microbiol.">
        <title>Labilibaculum manganireducens gen. nov., sp. nov. and Labilibaculum filiforme sp. nov., Novel Bacteroidetes Isolated from Subsurface Sediments of the Baltic Sea.</title>
        <authorList>
            <person name="Vandieken V."/>
            <person name="Marshall I.P."/>
            <person name="Niemann H."/>
            <person name="Engelen B."/>
            <person name="Cypionka H."/>
        </authorList>
    </citation>
    <scope>NUCLEOTIDE SEQUENCE [LARGE SCALE GENOMIC DNA]</scope>
    <source>
        <strain evidence="1 2">59.16B</strain>
    </source>
</reference>
<comment type="caution">
    <text evidence="1">The sequence shown here is derived from an EMBL/GenBank/DDBJ whole genome shotgun (WGS) entry which is preliminary data.</text>
</comment>
<accession>A0A2N3HWY0</accession>
<evidence type="ECO:0000313" key="1">
    <source>
        <dbReference type="EMBL" id="PKQ62586.1"/>
    </source>
</evidence>
<gene>
    <name evidence="1" type="ORF">BZG02_12780</name>
</gene>
<dbReference type="RefSeq" id="WP_101261830.1">
    <property type="nucleotide sequence ID" value="NZ_MVDD01000008.1"/>
</dbReference>
<organism evidence="1 2">
    <name type="scientific">Labilibaculum filiforme</name>
    <dbReference type="NCBI Taxonomy" id="1940526"/>
    <lineage>
        <taxon>Bacteria</taxon>
        <taxon>Pseudomonadati</taxon>
        <taxon>Bacteroidota</taxon>
        <taxon>Bacteroidia</taxon>
        <taxon>Marinilabiliales</taxon>
        <taxon>Marinifilaceae</taxon>
        <taxon>Labilibaculum</taxon>
    </lineage>
</organism>
<dbReference type="Proteomes" id="UP000233535">
    <property type="component" value="Unassembled WGS sequence"/>
</dbReference>
<proteinExistence type="predicted"/>